<evidence type="ECO:0000313" key="3">
    <source>
        <dbReference type="Proteomes" id="UP000238916"/>
    </source>
</evidence>
<feature type="transmembrane region" description="Helical" evidence="1">
    <location>
        <begin position="27"/>
        <end position="46"/>
    </location>
</feature>
<evidence type="ECO:0000256" key="1">
    <source>
        <dbReference type="SAM" id="Phobius"/>
    </source>
</evidence>
<keyword evidence="1" id="KW-0812">Transmembrane</keyword>
<accession>A0A2U3L3R1</accession>
<dbReference type="Proteomes" id="UP000238916">
    <property type="component" value="Unassembled WGS sequence"/>
</dbReference>
<dbReference type="AlphaFoldDB" id="A0A2U3L3R1"/>
<evidence type="ECO:0000313" key="2">
    <source>
        <dbReference type="EMBL" id="SPF46517.1"/>
    </source>
</evidence>
<reference evidence="3" key="1">
    <citation type="submission" date="2018-02" db="EMBL/GenBank/DDBJ databases">
        <authorList>
            <person name="Hausmann B."/>
        </authorList>
    </citation>
    <scope>NUCLEOTIDE SEQUENCE [LARGE SCALE GENOMIC DNA]</scope>
    <source>
        <strain evidence="3">Peat soil MAG SbF1</strain>
    </source>
</reference>
<name>A0A2U3L3R1_9FIRM</name>
<keyword evidence="1" id="KW-1133">Transmembrane helix</keyword>
<keyword evidence="1" id="KW-0472">Membrane</keyword>
<protein>
    <submittedName>
        <fullName evidence="2">Uncharacterized protein</fullName>
    </submittedName>
</protein>
<feature type="transmembrane region" description="Helical" evidence="1">
    <location>
        <begin position="5"/>
        <end position="21"/>
    </location>
</feature>
<sequence length="54" mass="6524">MGYLAMIYFLVMIVYDVFIEGKPYLEFYCWSIICTGLYIIWINNIFRRKDAVDV</sequence>
<dbReference type="EMBL" id="OMOF01000292">
    <property type="protein sequence ID" value="SPF46517.1"/>
    <property type="molecule type" value="Genomic_DNA"/>
</dbReference>
<proteinExistence type="predicted"/>
<gene>
    <name evidence="2" type="ORF">SBF1_3610001</name>
</gene>
<organism evidence="2 3">
    <name type="scientific">Candidatus Desulfosporosinus infrequens</name>
    <dbReference type="NCBI Taxonomy" id="2043169"/>
    <lineage>
        <taxon>Bacteria</taxon>
        <taxon>Bacillati</taxon>
        <taxon>Bacillota</taxon>
        <taxon>Clostridia</taxon>
        <taxon>Eubacteriales</taxon>
        <taxon>Desulfitobacteriaceae</taxon>
        <taxon>Desulfosporosinus</taxon>
    </lineage>
</organism>